<sequence>MKPHVELYPHSVLEAQVGAIVNAANSSLLGGGGVDGAIHRAAGPELLVACRKLHGCQTGEAKWTPAYLLTNSDGIIHTVGPIYHGTKDDEELLIACYRHSLDLAAQHGCFSVAFPGISTGVYGYPLSKAVIVSYNAVITWLKEHPENPINVYFCCFKDSEYQCYRNYIEGVKANGD</sequence>
<proteinExistence type="predicted"/>
<keyword evidence="3" id="KW-1185">Reference proteome</keyword>
<dbReference type="CDD" id="cd02908">
    <property type="entry name" value="Macro_OAADPr_deacetylase"/>
    <property type="match status" value="1"/>
</dbReference>
<dbReference type="PANTHER" id="PTHR11106">
    <property type="entry name" value="GANGLIOSIDE INDUCED DIFFERENTIATION ASSOCIATED PROTEIN 2-RELATED"/>
    <property type="match status" value="1"/>
</dbReference>
<dbReference type="Gene3D" id="3.40.220.10">
    <property type="entry name" value="Leucine Aminopeptidase, subunit E, domain 1"/>
    <property type="match status" value="1"/>
</dbReference>
<dbReference type="Pfam" id="PF01661">
    <property type="entry name" value="Macro"/>
    <property type="match status" value="1"/>
</dbReference>
<evidence type="ECO:0000313" key="3">
    <source>
        <dbReference type="Proteomes" id="UP001597427"/>
    </source>
</evidence>
<accession>A0ABW5THH8</accession>
<dbReference type="EMBL" id="JBHUMO010000033">
    <property type="protein sequence ID" value="MFD2728767.1"/>
    <property type="molecule type" value="Genomic_DNA"/>
</dbReference>
<dbReference type="Proteomes" id="UP001597427">
    <property type="component" value="Unassembled WGS sequence"/>
</dbReference>
<dbReference type="PANTHER" id="PTHR11106:SF27">
    <property type="entry name" value="MACRO DOMAIN-CONTAINING PROTEIN"/>
    <property type="match status" value="1"/>
</dbReference>
<organism evidence="2 3">
    <name type="scientific">Enterococcus camelliae</name>
    <dbReference type="NCBI Taxonomy" id="453959"/>
    <lineage>
        <taxon>Bacteria</taxon>
        <taxon>Bacillati</taxon>
        <taxon>Bacillota</taxon>
        <taxon>Bacilli</taxon>
        <taxon>Lactobacillales</taxon>
        <taxon>Enterococcaceae</taxon>
        <taxon>Enterococcus</taxon>
    </lineage>
</organism>
<dbReference type="PROSITE" id="PS51154">
    <property type="entry name" value="MACRO"/>
    <property type="match status" value="1"/>
</dbReference>
<feature type="domain" description="Macro" evidence="1">
    <location>
        <begin position="1"/>
        <end position="172"/>
    </location>
</feature>
<evidence type="ECO:0000259" key="1">
    <source>
        <dbReference type="PROSITE" id="PS51154"/>
    </source>
</evidence>
<comment type="caution">
    <text evidence="2">The sequence shown here is derived from an EMBL/GenBank/DDBJ whole genome shotgun (WGS) entry which is preliminary data.</text>
</comment>
<dbReference type="SUPFAM" id="SSF52949">
    <property type="entry name" value="Macro domain-like"/>
    <property type="match status" value="1"/>
</dbReference>
<reference evidence="3" key="1">
    <citation type="journal article" date="2019" name="Int. J. Syst. Evol. Microbiol.">
        <title>The Global Catalogue of Microorganisms (GCM) 10K type strain sequencing project: providing services to taxonomists for standard genome sequencing and annotation.</title>
        <authorList>
            <consortium name="The Broad Institute Genomics Platform"/>
            <consortium name="The Broad Institute Genome Sequencing Center for Infectious Disease"/>
            <person name="Wu L."/>
            <person name="Ma J."/>
        </authorList>
    </citation>
    <scope>NUCLEOTIDE SEQUENCE [LARGE SCALE GENOMIC DNA]</scope>
    <source>
        <strain evidence="3">TISTR 932</strain>
    </source>
</reference>
<dbReference type="RefSeq" id="WP_379980520.1">
    <property type="nucleotide sequence ID" value="NZ_JBHUMO010000033.1"/>
</dbReference>
<dbReference type="InterPro" id="IPR002589">
    <property type="entry name" value="Macro_dom"/>
</dbReference>
<evidence type="ECO:0000313" key="2">
    <source>
        <dbReference type="EMBL" id="MFD2728767.1"/>
    </source>
</evidence>
<dbReference type="SMART" id="SM00506">
    <property type="entry name" value="A1pp"/>
    <property type="match status" value="1"/>
</dbReference>
<dbReference type="InterPro" id="IPR043472">
    <property type="entry name" value="Macro_dom-like"/>
</dbReference>
<protein>
    <submittedName>
        <fullName evidence="2">Macro domain-containing protein</fullName>
    </submittedName>
</protein>
<gene>
    <name evidence="2" type="ORF">ACFSR0_04915</name>
</gene>
<name>A0ABW5THH8_9ENTE</name>